<dbReference type="InterPro" id="IPR001701">
    <property type="entry name" value="Glyco_hydro_9"/>
</dbReference>
<evidence type="ECO:0000256" key="8">
    <source>
        <dbReference type="ARBA" id="ARBA00023326"/>
    </source>
</evidence>
<comment type="catalytic activity">
    <reaction evidence="1">
        <text>Endohydrolysis of (1-&gt;4)-beta-D-glucosidic linkages in cellulose, lichenin and cereal beta-D-glucans.</text>
        <dbReference type="EC" id="3.2.1.4"/>
    </reaction>
</comment>
<dbReference type="GeneID" id="25729028"/>
<keyword evidence="7" id="KW-0326">Glycosidase</keyword>
<dbReference type="InterPro" id="IPR008928">
    <property type="entry name" value="6-hairpin_glycosidase_sf"/>
</dbReference>
<gene>
    <name evidence="11" type="ORF">MNEG_11736</name>
</gene>
<dbReference type="GO" id="GO:0030245">
    <property type="term" value="P:cellulose catabolic process"/>
    <property type="evidence" value="ECO:0007669"/>
    <property type="project" value="UniProtKB-KW"/>
</dbReference>
<keyword evidence="12" id="KW-1185">Reference proteome</keyword>
<evidence type="ECO:0000256" key="3">
    <source>
        <dbReference type="ARBA" id="ARBA00012601"/>
    </source>
</evidence>
<evidence type="ECO:0000259" key="10">
    <source>
        <dbReference type="Pfam" id="PF00759"/>
    </source>
</evidence>
<dbReference type="Gene3D" id="1.50.10.10">
    <property type="match status" value="1"/>
</dbReference>
<dbReference type="Pfam" id="PF00759">
    <property type="entry name" value="Glyco_hydro_9"/>
    <property type="match status" value="1"/>
</dbReference>
<evidence type="ECO:0000256" key="7">
    <source>
        <dbReference type="ARBA" id="ARBA00023295"/>
    </source>
</evidence>
<dbReference type="Proteomes" id="UP000054498">
    <property type="component" value="Unassembled WGS sequence"/>
</dbReference>
<evidence type="ECO:0000256" key="5">
    <source>
        <dbReference type="ARBA" id="ARBA00023001"/>
    </source>
</evidence>
<keyword evidence="8" id="KW-0624">Polysaccharide degradation</keyword>
<dbReference type="OrthoDB" id="10627036at2759"/>
<evidence type="ECO:0000256" key="6">
    <source>
        <dbReference type="ARBA" id="ARBA00023277"/>
    </source>
</evidence>
<comment type="similarity">
    <text evidence="2">Belongs to the glycosyl hydrolase 9 (cellulase E) family.</text>
</comment>
<dbReference type="InterPro" id="IPR012341">
    <property type="entry name" value="6hp_glycosidase-like_sf"/>
</dbReference>
<evidence type="ECO:0000256" key="1">
    <source>
        <dbReference type="ARBA" id="ARBA00000966"/>
    </source>
</evidence>
<dbReference type="AlphaFoldDB" id="A0A0D2J918"/>
<evidence type="ECO:0000256" key="4">
    <source>
        <dbReference type="ARBA" id="ARBA00022801"/>
    </source>
</evidence>
<evidence type="ECO:0000256" key="9">
    <source>
        <dbReference type="SAM" id="MobiDB-lite"/>
    </source>
</evidence>
<organism evidence="11 12">
    <name type="scientific">Monoraphidium neglectum</name>
    <dbReference type="NCBI Taxonomy" id="145388"/>
    <lineage>
        <taxon>Eukaryota</taxon>
        <taxon>Viridiplantae</taxon>
        <taxon>Chlorophyta</taxon>
        <taxon>core chlorophytes</taxon>
        <taxon>Chlorophyceae</taxon>
        <taxon>CS clade</taxon>
        <taxon>Sphaeropleales</taxon>
        <taxon>Selenastraceae</taxon>
        <taxon>Monoraphidium</taxon>
    </lineage>
</organism>
<keyword evidence="4" id="KW-0378">Hydrolase</keyword>
<feature type="non-terminal residue" evidence="11">
    <location>
        <position position="1"/>
    </location>
</feature>
<evidence type="ECO:0000256" key="2">
    <source>
        <dbReference type="ARBA" id="ARBA00007072"/>
    </source>
</evidence>
<dbReference type="EMBL" id="KK103102">
    <property type="protein sequence ID" value="KIY96227.1"/>
    <property type="molecule type" value="Genomic_DNA"/>
</dbReference>
<feature type="region of interest" description="Disordered" evidence="9">
    <location>
        <begin position="18"/>
        <end position="43"/>
    </location>
</feature>
<dbReference type="PANTHER" id="PTHR22298">
    <property type="entry name" value="ENDO-1,4-BETA-GLUCANASE"/>
    <property type="match status" value="1"/>
</dbReference>
<proteinExistence type="inferred from homology"/>
<dbReference type="RefSeq" id="XP_013895247.1">
    <property type="nucleotide sequence ID" value="XM_014039793.1"/>
</dbReference>
<keyword evidence="5" id="KW-0136">Cellulose degradation</keyword>
<sequence>VSYILGGRTGRNPAFLAGFGPRAPDRPQHAQASCPPLPSPLSAAAAGGAAAASCGPEALFSSDPNPSVIAGALVAGPGPDDDSEVLASRAGPANRVGIHYNAPLLGALAGLVGAGAAPSRCQGGSGVLQQLLPDDFT</sequence>
<dbReference type="GO" id="GO:0008810">
    <property type="term" value="F:cellulase activity"/>
    <property type="evidence" value="ECO:0007669"/>
    <property type="project" value="UniProtKB-EC"/>
</dbReference>
<evidence type="ECO:0000313" key="12">
    <source>
        <dbReference type="Proteomes" id="UP000054498"/>
    </source>
</evidence>
<protein>
    <recommendedName>
        <fullName evidence="3">cellulase</fullName>
        <ecNumber evidence="3">3.2.1.4</ecNumber>
    </recommendedName>
</protein>
<dbReference type="EC" id="3.2.1.4" evidence="3"/>
<evidence type="ECO:0000313" key="11">
    <source>
        <dbReference type="EMBL" id="KIY96227.1"/>
    </source>
</evidence>
<keyword evidence="6" id="KW-0119">Carbohydrate metabolism</keyword>
<dbReference type="KEGG" id="mng:MNEG_11736"/>
<reference evidence="11 12" key="1">
    <citation type="journal article" date="2013" name="BMC Genomics">
        <title>Reconstruction of the lipid metabolism for the microalga Monoraphidium neglectum from its genome sequence reveals characteristics suitable for biofuel production.</title>
        <authorList>
            <person name="Bogen C."/>
            <person name="Al-Dilaimi A."/>
            <person name="Albersmeier A."/>
            <person name="Wichmann J."/>
            <person name="Grundmann M."/>
            <person name="Rupp O."/>
            <person name="Lauersen K.J."/>
            <person name="Blifernez-Klassen O."/>
            <person name="Kalinowski J."/>
            <person name="Goesmann A."/>
            <person name="Mussgnug J.H."/>
            <person name="Kruse O."/>
        </authorList>
    </citation>
    <scope>NUCLEOTIDE SEQUENCE [LARGE SCALE GENOMIC DNA]</scope>
    <source>
        <strain evidence="11 12">SAG 48.87</strain>
    </source>
</reference>
<dbReference type="STRING" id="145388.A0A0D2J918"/>
<name>A0A0D2J918_9CHLO</name>
<feature type="domain" description="Glycoside hydrolase family 9" evidence="10">
    <location>
        <begin position="2"/>
        <end position="108"/>
    </location>
</feature>
<accession>A0A0D2J918</accession>
<dbReference type="SUPFAM" id="SSF48208">
    <property type="entry name" value="Six-hairpin glycosidases"/>
    <property type="match status" value="1"/>
</dbReference>